<proteinExistence type="predicted"/>
<name>A0A0G0L4X3_9BACT</name>
<protein>
    <recommendedName>
        <fullName evidence="3">DNA alkylation repair protein</fullName>
    </recommendedName>
</protein>
<dbReference type="Proteomes" id="UP000033944">
    <property type="component" value="Unassembled WGS sequence"/>
</dbReference>
<dbReference type="Gene3D" id="1.25.10.90">
    <property type="match status" value="1"/>
</dbReference>
<accession>A0A0G0L4X3</accession>
<dbReference type="InterPro" id="IPR014825">
    <property type="entry name" value="DNA_alkylation"/>
</dbReference>
<evidence type="ECO:0008006" key="3">
    <source>
        <dbReference type="Google" id="ProtNLM"/>
    </source>
</evidence>
<dbReference type="CDD" id="cd06561">
    <property type="entry name" value="AlkD_like"/>
    <property type="match status" value="1"/>
</dbReference>
<dbReference type="SUPFAM" id="SSF48371">
    <property type="entry name" value="ARM repeat"/>
    <property type="match status" value="1"/>
</dbReference>
<dbReference type="EMBL" id="LBVN01000012">
    <property type="protein sequence ID" value="KKQ87043.1"/>
    <property type="molecule type" value="Genomic_DNA"/>
</dbReference>
<evidence type="ECO:0000313" key="1">
    <source>
        <dbReference type="EMBL" id="KKQ87043.1"/>
    </source>
</evidence>
<dbReference type="AlphaFoldDB" id="A0A0G0L4X3"/>
<comment type="caution">
    <text evidence="1">The sequence shown here is derived from an EMBL/GenBank/DDBJ whole genome shotgun (WGS) entry which is preliminary data.</text>
</comment>
<dbReference type="InterPro" id="IPR016024">
    <property type="entry name" value="ARM-type_fold"/>
</dbReference>
<organism evidence="1 2">
    <name type="scientific">Candidatus Woesebacteria bacterium GW2011_GWB1_38_8b</name>
    <dbReference type="NCBI Taxonomy" id="1618571"/>
    <lineage>
        <taxon>Bacteria</taxon>
        <taxon>Candidatus Woeseibacteriota</taxon>
    </lineage>
</organism>
<dbReference type="Pfam" id="PF08713">
    <property type="entry name" value="DNA_alkylation"/>
    <property type="match status" value="1"/>
</dbReference>
<gene>
    <name evidence="1" type="ORF">UT10_C0012G0031</name>
</gene>
<evidence type="ECO:0000313" key="2">
    <source>
        <dbReference type="Proteomes" id="UP000033944"/>
    </source>
</evidence>
<reference evidence="1 2" key="1">
    <citation type="journal article" date="2015" name="Nature">
        <title>rRNA introns, odd ribosomes, and small enigmatic genomes across a large radiation of phyla.</title>
        <authorList>
            <person name="Brown C.T."/>
            <person name="Hug L.A."/>
            <person name="Thomas B.C."/>
            <person name="Sharon I."/>
            <person name="Castelle C.J."/>
            <person name="Singh A."/>
            <person name="Wilkins M.J."/>
            <person name="Williams K.H."/>
            <person name="Banfield J.F."/>
        </authorList>
    </citation>
    <scope>NUCLEOTIDE SEQUENCE [LARGE SCALE GENOMIC DNA]</scope>
</reference>
<dbReference type="PANTHER" id="PTHR34070">
    <property type="entry name" value="ARMADILLO-TYPE FOLD"/>
    <property type="match status" value="1"/>
</dbReference>
<dbReference type="PANTHER" id="PTHR34070:SF1">
    <property type="entry name" value="DNA ALKYLATION REPAIR PROTEIN"/>
    <property type="match status" value="1"/>
</dbReference>
<dbReference type="PATRIC" id="fig|1618571.3.peg.569"/>
<sequence>MSVNNLISDLKSVSQPERIKDYQRFFKTGKGDYGEGDIFIGVTVPKSRIVAKKYKDLTLTEISKLLRSKIHEVRLIALIILVNTYNKSSDKERAKIFNFYLANTKYINNWDLVDLSAHKIVGEFLWRNPKKRHKLNELAKSGSLWERRIAVISTFYFINNNSYEEPLYIAEILLSDSHDLIHKAVGWMLREVGKRDQKLEEGFLKKHYRQMPRTCLRYAIEKFPENLRKKYLQGKI</sequence>